<feature type="compositionally biased region" description="Polar residues" evidence="1">
    <location>
        <begin position="177"/>
        <end position="187"/>
    </location>
</feature>
<evidence type="ECO:0000256" key="1">
    <source>
        <dbReference type="SAM" id="MobiDB-lite"/>
    </source>
</evidence>
<evidence type="ECO:0000313" key="2">
    <source>
        <dbReference type="EMBL" id="ODM20812.1"/>
    </source>
</evidence>
<dbReference type="VEuPathDB" id="FungiDB:SI65_03865"/>
<dbReference type="STRING" id="573508.A0A1E3BIL3"/>
<dbReference type="OrthoDB" id="21502at2759"/>
<organism evidence="2 3">
    <name type="scientific">Aspergillus cristatus</name>
    <name type="common">Chinese Fuzhuan brick tea-fermentation fungus</name>
    <name type="synonym">Eurotium cristatum</name>
    <dbReference type="NCBI Taxonomy" id="573508"/>
    <lineage>
        <taxon>Eukaryota</taxon>
        <taxon>Fungi</taxon>
        <taxon>Dikarya</taxon>
        <taxon>Ascomycota</taxon>
        <taxon>Pezizomycotina</taxon>
        <taxon>Eurotiomycetes</taxon>
        <taxon>Eurotiomycetidae</taxon>
        <taxon>Eurotiales</taxon>
        <taxon>Aspergillaceae</taxon>
        <taxon>Aspergillus</taxon>
        <taxon>Aspergillus subgen. Aspergillus</taxon>
    </lineage>
</organism>
<reference evidence="2 3" key="1">
    <citation type="journal article" date="2016" name="BMC Genomics">
        <title>Comparative genomic and transcriptomic analyses of the Fuzhuan brick tea-fermentation fungus Aspergillus cristatus.</title>
        <authorList>
            <person name="Ge Y."/>
            <person name="Wang Y."/>
            <person name="Liu Y."/>
            <person name="Tan Y."/>
            <person name="Ren X."/>
            <person name="Zhang X."/>
            <person name="Hyde K.D."/>
            <person name="Liu Y."/>
            <person name="Liu Z."/>
        </authorList>
    </citation>
    <scope>NUCLEOTIDE SEQUENCE [LARGE SCALE GENOMIC DNA]</scope>
    <source>
        <strain evidence="2 3">GZAAS20.1005</strain>
    </source>
</reference>
<feature type="region of interest" description="Disordered" evidence="1">
    <location>
        <begin position="159"/>
        <end position="190"/>
    </location>
</feature>
<dbReference type="Gene3D" id="3.30.559.10">
    <property type="entry name" value="Chloramphenicol acetyltransferase-like domain"/>
    <property type="match status" value="1"/>
</dbReference>
<accession>A0A1E3BIL3</accession>
<sequence>MDIESHHEAYGLPTPGTSEPSICTSLKQFDTLLGNNDAPSILDDWIYLDRPALDIYIIKFANATLVRVTCCTFTWMGQQSKTCSMVDDSAAWPRGPSSPVPWVYEGVRENGVHTQGVDCEVVDADVGCSHCLRTRLVRVPIAREGYERIGRVRFRVRKSRRQGRKAVHQRRRHPPSLESQNINRTINPSPPKPISILNALNIRPIVPDIFPTNAAYMGNAIMLAFTYLPFASIDHNPLSTTASQIRQSIVTQRTREQIEAFAAVERQSSQQTGQPPIVGSPNMLNFVCSNWHQSRYFDVDFSPAVVRHGLPEGERMPMASITYIMGKDAKGGRWLVWQLQKRIWRGVQRQFDEGLLEP</sequence>
<keyword evidence="3" id="KW-1185">Reference proteome</keyword>
<gene>
    <name evidence="2" type="ORF">SI65_03865</name>
</gene>
<comment type="caution">
    <text evidence="2">The sequence shown here is derived from an EMBL/GenBank/DDBJ whole genome shotgun (WGS) entry which is preliminary data.</text>
</comment>
<name>A0A1E3BIL3_ASPCR</name>
<dbReference type="EMBL" id="JXNT01000003">
    <property type="protein sequence ID" value="ODM20812.1"/>
    <property type="molecule type" value="Genomic_DNA"/>
</dbReference>
<dbReference type="Proteomes" id="UP000094569">
    <property type="component" value="Unassembled WGS sequence"/>
</dbReference>
<proteinExistence type="predicted"/>
<dbReference type="AlphaFoldDB" id="A0A1E3BIL3"/>
<protein>
    <submittedName>
        <fullName evidence="2">Uncharacterized protein</fullName>
    </submittedName>
</protein>
<dbReference type="InterPro" id="IPR023213">
    <property type="entry name" value="CAT-like_dom_sf"/>
</dbReference>
<feature type="compositionally biased region" description="Basic residues" evidence="1">
    <location>
        <begin position="159"/>
        <end position="174"/>
    </location>
</feature>
<evidence type="ECO:0000313" key="3">
    <source>
        <dbReference type="Proteomes" id="UP000094569"/>
    </source>
</evidence>